<evidence type="ECO:0000256" key="4">
    <source>
        <dbReference type="ARBA" id="ARBA00023210"/>
    </source>
</evidence>
<dbReference type="InterPro" id="IPR024757">
    <property type="entry name" value="FtsZ_C"/>
</dbReference>
<dbReference type="InterPro" id="IPR000158">
    <property type="entry name" value="Cell_div_FtsZ"/>
</dbReference>
<dbReference type="InterPro" id="IPR018316">
    <property type="entry name" value="Tubulin/FtsZ_2-layer-sand-dom"/>
</dbReference>
<dbReference type="Pfam" id="PF00091">
    <property type="entry name" value="Tubulin"/>
    <property type="match status" value="1"/>
</dbReference>
<comment type="caution">
    <text evidence="11">The sequence shown here is derived from an EMBL/GenBank/DDBJ whole genome shotgun (WGS) entry which is preliminary data.</text>
</comment>
<dbReference type="Gene3D" id="3.30.1330.20">
    <property type="entry name" value="Tubulin/FtsZ, C-terminal domain"/>
    <property type="match status" value="1"/>
</dbReference>
<dbReference type="GO" id="GO:0003924">
    <property type="term" value="F:GTPase activity"/>
    <property type="evidence" value="ECO:0007669"/>
    <property type="project" value="UniProtKB-UniRule"/>
</dbReference>
<comment type="subcellular location">
    <subcellularLocation>
        <location evidence="5">Cytoplasm</location>
    </subcellularLocation>
    <text evidence="5">Assembles at midcell at the inner surface of the cytoplasmic membrane.</text>
</comment>
<proteinExistence type="inferred from homology"/>
<dbReference type="PANTHER" id="PTHR30314:SF3">
    <property type="entry name" value="MITOCHONDRIAL DIVISION PROTEIN FSZA"/>
    <property type="match status" value="1"/>
</dbReference>
<feature type="domain" description="Tubulin/FtsZ 2-layer sandwich" evidence="10">
    <location>
        <begin position="210"/>
        <end position="327"/>
    </location>
</feature>
<dbReference type="SMART" id="SM00865">
    <property type="entry name" value="Tubulin_C"/>
    <property type="match status" value="1"/>
</dbReference>
<dbReference type="NCBIfam" id="TIGR00065">
    <property type="entry name" value="ftsZ"/>
    <property type="match status" value="1"/>
</dbReference>
<evidence type="ECO:0000313" key="12">
    <source>
        <dbReference type="Proteomes" id="UP000005777"/>
    </source>
</evidence>
<dbReference type="GO" id="GO:0000917">
    <property type="term" value="P:division septum assembly"/>
    <property type="evidence" value="ECO:0007669"/>
    <property type="project" value="UniProtKB-KW"/>
</dbReference>
<dbReference type="AlphaFoldDB" id="W5IIE2"/>
<comment type="function">
    <text evidence="5 7">Essential cell division protein that forms a contractile ring structure (Z ring) at the future cell division site. The regulation of the ring assembly controls the timing and the location of cell division. One of the functions of the FtsZ ring is to recruit other cell division proteins to the septum to produce a new cell wall between the dividing cells. Binds GTP and shows GTPase activity.</text>
</comment>
<dbReference type="GO" id="GO:0043093">
    <property type="term" value="P:FtsZ-dependent cytokinesis"/>
    <property type="evidence" value="ECO:0007669"/>
    <property type="project" value="UniProtKB-UniRule"/>
</dbReference>
<feature type="compositionally biased region" description="Low complexity" evidence="8">
    <location>
        <begin position="397"/>
        <end position="418"/>
    </location>
</feature>
<organism evidence="11 12">
    <name type="scientific">Scardovia inopinata F0304</name>
    <dbReference type="NCBI Taxonomy" id="641146"/>
    <lineage>
        <taxon>Bacteria</taxon>
        <taxon>Bacillati</taxon>
        <taxon>Actinomycetota</taxon>
        <taxon>Actinomycetes</taxon>
        <taxon>Bifidobacteriales</taxon>
        <taxon>Bifidobacteriaceae</taxon>
        <taxon>Scardovia</taxon>
    </lineage>
</organism>
<dbReference type="Proteomes" id="UP000005777">
    <property type="component" value="Unassembled WGS sequence"/>
</dbReference>
<dbReference type="GO" id="GO:0051258">
    <property type="term" value="P:protein polymerization"/>
    <property type="evidence" value="ECO:0007669"/>
    <property type="project" value="UniProtKB-UniRule"/>
</dbReference>
<name>W5IIE2_SCAIO</name>
<feature type="binding site" evidence="5">
    <location>
        <position position="145"/>
    </location>
    <ligand>
        <name>GTP</name>
        <dbReference type="ChEBI" id="CHEBI:37565"/>
    </ligand>
</feature>
<dbReference type="InterPro" id="IPR045061">
    <property type="entry name" value="FtsZ/CetZ"/>
</dbReference>
<feature type="compositionally biased region" description="Polar residues" evidence="8">
    <location>
        <begin position="364"/>
        <end position="395"/>
    </location>
</feature>
<dbReference type="CDD" id="cd02201">
    <property type="entry name" value="FtsZ_type1"/>
    <property type="match status" value="1"/>
</dbReference>
<dbReference type="PANTHER" id="PTHR30314">
    <property type="entry name" value="CELL DIVISION PROTEIN FTSZ-RELATED"/>
    <property type="match status" value="1"/>
</dbReference>
<feature type="binding site" evidence="5">
    <location>
        <begin position="23"/>
        <end position="27"/>
    </location>
    <ligand>
        <name>GTP</name>
        <dbReference type="ChEBI" id="CHEBI:37565"/>
    </ligand>
</feature>
<dbReference type="EMBL" id="ADCX01000002">
    <property type="protein sequence ID" value="EFG26773.1"/>
    <property type="molecule type" value="Genomic_DNA"/>
</dbReference>
<evidence type="ECO:0000256" key="6">
    <source>
        <dbReference type="NCBIfam" id="TIGR00065"/>
    </source>
</evidence>
<protein>
    <recommendedName>
        <fullName evidence="5 6">Cell division protein FtsZ</fullName>
    </recommendedName>
</protein>
<dbReference type="GO" id="GO:0032153">
    <property type="term" value="C:cell division site"/>
    <property type="evidence" value="ECO:0007669"/>
    <property type="project" value="UniProtKB-UniRule"/>
</dbReference>
<comment type="subunit">
    <text evidence="5">Homodimer. Polymerizes to form a dynamic ring structure in a strictly GTP-dependent manner. Interacts directly with several other division proteins.</text>
</comment>
<dbReference type="HOGENOM" id="CLU_024865_2_1_11"/>
<comment type="similarity">
    <text evidence="1 5 7">Belongs to the FtsZ family.</text>
</comment>
<dbReference type="PROSITE" id="PS01135">
    <property type="entry name" value="FTSZ_2"/>
    <property type="match status" value="1"/>
</dbReference>
<keyword evidence="5 7" id="KW-0131">Cell cycle</keyword>
<dbReference type="InterPro" id="IPR003008">
    <property type="entry name" value="Tubulin_FtsZ_GTPase"/>
</dbReference>
<dbReference type="Pfam" id="PF12327">
    <property type="entry name" value="FtsZ_C"/>
    <property type="match status" value="1"/>
</dbReference>
<dbReference type="FunFam" id="3.40.50.1440:FF:000001">
    <property type="entry name" value="Cell division protein FtsZ"/>
    <property type="match status" value="1"/>
</dbReference>
<feature type="binding site" evidence="5">
    <location>
        <position position="141"/>
    </location>
    <ligand>
        <name>GTP</name>
        <dbReference type="ChEBI" id="CHEBI:37565"/>
    </ligand>
</feature>
<feature type="domain" description="Tubulin/FtsZ GTPase" evidence="9">
    <location>
        <begin position="15"/>
        <end position="207"/>
    </location>
</feature>
<evidence type="ECO:0000256" key="8">
    <source>
        <dbReference type="SAM" id="MobiDB-lite"/>
    </source>
</evidence>
<feature type="binding site" evidence="5">
    <location>
        <position position="189"/>
    </location>
    <ligand>
        <name>GTP</name>
        <dbReference type="ChEBI" id="CHEBI:37565"/>
    </ligand>
</feature>
<dbReference type="HAMAP" id="MF_00909">
    <property type="entry name" value="FtsZ"/>
    <property type="match status" value="1"/>
</dbReference>
<dbReference type="SUPFAM" id="SSF52490">
    <property type="entry name" value="Tubulin nucleotide-binding domain-like"/>
    <property type="match status" value="1"/>
</dbReference>
<dbReference type="SMART" id="SM00864">
    <property type="entry name" value="Tubulin"/>
    <property type="match status" value="1"/>
</dbReference>
<dbReference type="InterPro" id="IPR020805">
    <property type="entry name" value="Cell_div_FtsZ_CS"/>
</dbReference>
<reference evidence="11 12" key="1">
    <citation type="submission" date="2012-01" db="EMBL/GenBank/DDBJ databases">
        <title>The Genome Sequence of Scardovia inopinata F0304.</title>
        <authorList>
            <consortium name="The Broad Institute Genome Sequencing Platform"/>
            <person name="Earl A."/>
            <person name="Ward D."/>
            <person name="Feldgarden M."/>
            <person name="Gevers D."/>
            <person name="Izard J."/>
            <person name="Baranova O.V."/>
            <person name="Blanton J.M."/>
            <person name="Tanner A.C."/>
            <person name="Dewhirst F.E."/>
            <person name="Young S.K."/>
            <person name="Zeng Q."/>
            <person name="Gargeya S."/>
            <person name="Fitzgerald M."/>
            <person name="Haas B."/>
            <person name="Abouelleil A."/>
            <person name="Alvarado L."/>
            <person name="Arachchi H.M."/>
            <person name="Berlin A."/>
            <person name="Chapman S.B."/>
            <person name="Gearin G."/>
            <person name="Goldberg J."/>
            <person name="Griggs A."/>
            <person name="Gujja S."/>
            <person name="Hansen M."/>
            <person name="Heiman D."/>
            <person name="Howarth C."/>
            <person name="Larimer J."/>
            <person name="Lui A."/>
            <person name="MacDonald P.J."/>
            <person name="McCowen C."/>
            <person name="Montmayeur A."/>
            <person name="Murphy C."/>
            <person name="Neiman D."/>
            <person name="Pearson M."/>
            <person name="Priest M."/>
            <person name="Roberts A."/>
            <person name="Saif S."/>
            <person name="Shea T."/>
            <person name="Sisk P."/>
            <person name="Stolte C."/>
            <person name="Sykes S."/>
            <person name="Wortman J."/>
            <person name="Nusbaum C."/>
            <person name="Birren B."/>
        </authorList>
    </citation>
    <scope>NUCLEOTIDE SEQUENCE [LARGE SCALE GENOMIC DNA]</scope>
    <source>
        <strain evidence="11 12">F0304</strain>
    </source>
</reference>
<evidence type="ECO:0000256" key="5">
    <source>
        <dbReference type="HAMAP-Rule" id="MF_00909"/>
    </source>
</evidence>
<dbReference type="InterPro" id="IPR008280">
    <property type="entry name" value="Tub_FtsZ_C"/>
</dbReference>
<gene>
    <name evidence="5" type="primary">ftsZ</name>
    <name evidence="11" type="ORF">HMPREF9020_00400</name>
</gene>
<dbReference type="GO" id="GO:0005525">
    <property type="term" value="F:GTP binding"/>
    <property type="evidence" value="ECO:0007669"/>
    <property type="project" value="UniProtKB-UniRule"/>
</dbReference>
<dbReference type="InterPro" id="IPR036525">
    <property type="entry name" value="Tubulin/FtsZ_GTPase_sf"/>
</dbReference>
<feature type="binding site" evidence="5">
    <location>
        <begin position="110"/>
        <end position="112"/>
    </location>
    <ligand>
        <name>GTP</name>
        <dbReference type="ChEBI" id="CHEBI:37565"/>
    </ligand>
</feature>
<keyword evidence="5 7" id="KW-0132">Cell division</keyword>
<keyword evidence="3 5" id="KW-0342">GTP-binding</keyword>
<evidence type="ECO:0000313" key="11">
    <source>
        <dbReference type="EMBL" id="EFG26773.1"/>
    </source>
</evidence>
<dbReference type="GO" id="GO:0005737">
    <property type="term" value="C:cytoplasm"/>
    <property type="evidence" value="ECO:0007669"/>
    <property type="project" value="UniProtKB-SubCell"/>
</dbReference>
<sequence>MTDLDPNEEINSKTIIKVVGVGGGGGNAVNRMIDEGIAGVEFVAVNTDMKDLNKSDADVRIALTDSSSRGLGAGADPERGAKAAQDHQSEIEQVLKGADMVFVTAGEGGGTGTGASPIVARAARQQGAVTIGVVTKPFSFEGGRRAASAEDGIEKLRKEVDALIVIPNDRLRNMDIKGMNIREVFQMADTSLMSGVRCITDLISSTNPTINVDFQDVSSVLQNAGTAMFGIGRARGEDRAVQAAEIAVNSPLLDTPIDGATSLLVNIAGPTDMGFEEFTQASDLVNRYAAKGANIIIGLVNDDAYGDEVVVSVIATGFDGNARRQDSDESVVSGKLIADQTQDQEAAQAAEEAAADSTSEQAVVTRQNGSAGRQEASDATGQSRRVSQEEQGPETSPSPQVQPSQQQQPQVQPAQSQPTRQSVQPEIPPADPDDGLIIPDFLR</sequence>
<dbReference type="SUPFAM" id="SSF55307">
    <property type="entry name" value="Tubulin C-terminal domain-like"/>
    <property type="match status" value="1"/>
</dbReference>
<feature type="region of interest" description="Disordered" evidence="8">
    <location>
        <begin position="342"/>
        <end position="443"/>
    </location>
</feature>
<evidence type="ECO:0000259" key="9">
    <source>
        <dbReference type="SMART" id="SM00864"/>
    </source>
</evidence>
<keyword evidence="2 5" id="KW-0547">Nucleotide-binding</keyword>
<evidence type="ECO:0000256" key="3">
    <source>
        <dbReference type="ARBA" id="ARBA00023134"/>
    </source>
</evidence>
<dbReference type="PRINTS" id="PR00423">
    <property type="entry name" value="CELLDVISFTSZ"/>
</dbReference>
<dbReference type="RefSeq" id="WP_006292756.1">
    <property type="nucleotide sequence ID" value="NZ_GG770225.1"/>
</dbReference>
<keyword evidence="12" id="KW-1185">Reference proteome</keyword>
<accession>W5IIE2</accession>
<dbReference type="Gene3D" id="3.40.50.1440">
    <property type="entry name" value="Tubulin/FtsZ, GTPase domain"/>
    <property type="match status" value="1"/>
</dbReference>
<feature type="compositionally biased region" description="Low complexity" evidence="8">
    <location>
        <begin position="342"/>
        <end position="362"/>
    </location>
</feature>
<evidence type="ECO:0000256" key="1">
    <source>
        <dbReference type="ARBA" id="ARBA00009690"/>
    </source>
</evidence>
<evidence type="ECO:0000259" key="10">
    <source>
        <dbReference type="SMART" id="SM00865"/>
    </source>
</evidence>
<evidence type="ECO:0000256" key="2">
    <source>
        <dbReference type="ARBA" id="ARBA00022741"/>
    </source>
</evidence>
<dbReference type="InterPro" id="IPR037103">
    <property type="entry name" value="Tubulin/FtsZ-like_C"/>
</dbReference>
<evidence type="ECO:0000256" key="7">
    <source>
        <dbReference type="RuleBase" id="RU000631"/>
    </source>
</evidence>
<keyword evidence="5" id="KW-0963">Cytoplasm</keyword>
<keyword evidence="4 5" id="KW-0717">Septation</keyword>
<dbReference type="eggNOG" id="COG0206">
    <property type="taxonomic scope" value="Bacteria"/>
</dbReference>